<keyword evidence="2" id="KW-0479">Metal-binding</keyword>
<dbReference type="GO" id="GO:0008270">
    <property type="term" value="F:zinc ion binding"/>
    <property type="evidence" value="ECO:0007669"/>
    <property type="project" value="UniProtKB-KW"/>
</dbReference>
<evidence type="ECO:0000256" key="7">
    <source>
        <dbReference type="ARBA" id="ARBA00023163"/>
    </source>
</evidence>
<keyword evidence="7" id="KW-0804">Transcription</keyword>
<keyword evidence="5" id="KW-0862">Zinc</keyword>
<keyword evidence="4 9" id="KW-0863">Zinc-finger</keyword>
<dbReference type="InterPro" id="IPR013087">
    <property type="entry name" value="Znf_C2H2_type"/>
</dbReference>
<protein>
    <submittedName>
        <fullName evidence="11">Zinc finger protein</fullName>
    </submittedName>
</protein>
<dbReference type="GO" id="GO:0000981">
    <property type="term" value="F:DNA-binding transcription factor activity, RNA polymerase II-specific"/>
    <property type="evidence" value="ECO:0007669"/>
    <property type="project" value="TreeGrafter"/>
</dbReference>
<evidence type="ECO:0000313" key="11">
    <source>
        <dbReference type="EMBL" id="EJD73426.1"/>
    </source>
</evidence>
<dbReference type="EMBL" id="JH714347">
    <property type="protein sequence ID" value="EJD73426.1"/>
    <property type="molecule type" value="Genomic_DNA"/>
</dbReference>
<evidence type="ECO:0000256" key="3">
    <source>
        <dbReference type="ARBA" id="ARBA00022737"/>
    </source>
</evidence>
<dbReference type="RefSeq" id="XP_020304388.1">
    <property type="nucleotide sequence ID" value="XM_020451806.1"/>
</dbReference>
<evidence type="ECO:0000256" key="8">
    <source>
        <dbReference type="ARBA" id="ARBA00023242"/>
    </source>
</evidence>
<gene>
    <name evidence="11" type="ORF">LOAG_19152</name>
</gene>
<dbReference type="GeneID" id="31252247"/>
<name>A0A1S0UDC3_LOALO</name>
<dbReference type="GO" id="GO:0005634">
    <property type="term" value="C:nucleus"/>
    <property type="evidence" value="ECO:0007669"/>
    <property type="project" value="UniProtKB-SubCell"/>
</dbReference>
<dbReference type="InterPro" id="IPR036236">
    <property type="entry name" value="Znf_C2H2_sf"/>
</dbReference>
<dbReference type="InterPro" id="IPR050717">
    <property type="entry name" value="C2H2-ZF_Transcription_Reg"/>
</dbReference>
<dbReference type="PROSITE" id="PS00028">
    <property type="entry name" value="ZINC_FINGER_C2H2_1"/>
    <property type="match status" value="1"/>
</dbReference>
<proteinExistence type="predicted"/>
<dbReference type="OrthoDB" id="654211at2759"/>
<accession>A0A1S0UDC3</accession>
<organism evidence="11">
    <name type="scientific">Loa loa</name>
    <name type="common">Eye worm</name>
    <name type="synonym">Filaria loa</name>
    <dbReference type="NCBI Taxonomy" id="7209"/>
    <lineage>
        <taxon>Eukaryota</taxon>
        <taxon>Metazoa</taxon>
        <taxon>Ecdysozoa</taxon>
        <taxon>Nematoda</taxon>
        <taxon>Chromadorea</taxon>
        <taxon>Rhabditida</taxon>
        <taxon>Spirurina</taxon>
        <taxon>Spiruromorpha</taxon>
        <taxon>Filarioidea</taxon>
        <taxon>Onchocercidae</taxon>
        <taxon>Loa</taxon>
    </lineage>
</organism>
<dbReference type="PANTHER" id="PTHR14196">
    <property type="entry name" value="ODD-SKIPPED - RELATED"/>
    <property type="match status" value="1"/>
</dbReference>
<sequence length="64" mass="7706">MGKRKKSQYNICQKKVTNINVHIRTHIGEKPYSCPICKKRFRIQFYLPYHIATHNKNRPIFNCT</sequence>
<dbReference type="OMA" id="HIATHNK"/>
<evidence type="ECO:0000259" key="10">
    <source>
        <dbReference type="PROSITE" id="PS50157"/>
    </source>
</evidence>
<keyword evidence="8" id="KW-0539">Nucleus</keyword>
<comment type="subcellular location">
    <subcellularLocation>
        <location evidence="1">Nucleus</location>
    </subcellularLocation>
</comment>
<evidence type="ECO:0000256" key="4">
    <source>
        <dbReference type="ARBA" id="ARBA00022771"/>
    </source>
</evidence>
<dbReference type="KEGG" id="loa:LOAG_19152"/>
<dbReference type="PANTHER" id="PTHR14196:SF0">
    <property type="entry name" value="PROTEIN BOWEL"/>
    <property type="match status" value="1"/>
</dbReference>
<reference evidence="11" key="1">
    <citation type="submission" date="2012-04" db="EMBL/GenBank/DDBJ databases">
        <title>The Genome Sequence of Loa loa.</title>
        <authorList>
            <consortium name="The Broad Institute Genome Sequencing Platform"/>
            <consortium name="Broad Institute Genome Sequencing Center for Infectious Disease"/>
            <person name="Nutman T.B."/>
            <person name="Fink D.L."/>
            <person name="Russ C."/>
            <person name="Young S."/>
            <person name="Zeng Q."/>
            <person name="Gargeya S."/>
            <person name="Alvarado L."/>
            <person name="Berlin A."/>
            <person name="Chapman S.B."/>
            <person name="Chen Z."/>
            <person name="Freedman E."/>
            <person name="Gellesch M."/>
            <person name="Goldberg J."/>
            <person name="Griggs A."/>
            <person name="Gujja S."/>
            <person name="Heilman E.R."/>
            <person name="Heiman D."/>
            <person name="Howarth C."/>
            <person name="Mehta T."/>
            <person name="Neiman D."/>
            <person name="Pearson M."/>
            <person name="Roberts A."/>
            <person name="Saif S."/>
            <person name="Shea T."/>
            <person name="Shenoy N."/>
            <person name="Sisk P."/>
            <person name="Stolte C."/>
            <person name="Sykes S."/>
            <person name="White J."/>
            <person name="Yandava C."/>
            <person name="Haas B."/>
            <person name="Henn M.R."/>
            <person name="Nusbaum C."/>
            <person name="Birren B."/>
        </authorList>
    </citation>
    <scope>NUCLEOTIDE SEQUENCE [LARGE SCALE GENOMIC DNA]</scope>
</reference>
<evidence type="ECO:0000256" key="6">
    <source>
        <dbReference type="ARBA" id="ARBA00023015"/>
    </source>
</evidence>
<dbReference type="PROSITE" id="PS50157">
    <property type="entry name" value="ZINC_FINGER_C2H2_2"/>
    <property type="match status" value="1"/>
</dbReference>
<evidence type="ECO:0000256" key="5">
    <source>
        <dbReference type="ARBA" id="ARBA00022833"/>
    </source>
</evidence>
<dbReference type="Gene3D" id="3.30.160.60">
    <property type="entry name" value="Classic Zinc Finger"/>
    <property type="match status" value="2"/>
</dbReference>
<dbReference type="AlphaFoldDB" id="A0A1S0UDC3"/>
<keyword evidence="3" id="KW-0677">Repeat</keyword>
<dbReference type="CTD" id="31252247"/>
<keyword evidence="6" id="KW-0805">Transcription regulation</keyword>
<dbReference type="FunFam" id="3.30.160.60:FF:000100">
    <property type="entry name" value="Zinc finger 45-like"/>
    <property type="match status" value="1"/>
</dbReference>
<dbReference type="GO" id="GO:0000977">
    <property type="term" value="F:RNA polymerase II transcription regulatory region sequence-specific DNA binding"/>
    <property type="evidence" value="ECO:0007669"/>
    <property type="project" value="TreeGrafter"/>
</dbReference>
<feature type="domain" description="C2H2-type" evidence="10">
    <location>
        <begin position="32"/>
        <end position="59"/>
    </location>
</feature>
<evidence type="ECO:0000256" key="1">
    <source>
        <dbReference type="ARBA" id="ARBA00004123"/>
    </source>
</evidence>
<evidence type="ECO:0000256" key="9">
    <source>
        <dbReference type="PROSITE-ProRule" id="PRU00042"/>
    </source>
</evidence>
<evidence type="ECO:0000256" key="2">
    <source>
        <dbReference type="ARBA" id="ARBA00022723"/>
    </source>
</evidence>
<feature type="non-terminal residue" evidence="11">
    <location>
        <position position="64"/>
    </location>
</feature>
<dbReference type="InParanoid" id="A0A1S0UDC3"/>
<dbReference type="SUPFAM" id="SSF57667">
    <property type="entry name" value="beta-beta-alpha zinc fingers"/>
    <property type="match status" value="1"/>
</dbReference>